<name>A0A542UIT4_9ACTN</name>
<organism evidence="2 3">
    <name type="scientific">Streptomyces puniciscabiei</name>
    <dbReference type="NCBI Taxonomy" id="164348"/>
    <lineage>
        <taxon>Bacteria</taxon>
        <taxon>Bacillati</taxon>
        <taxon>Actinomycetota</taxon>
        <taxon>Actinomycetes</taxon>
        <taxon>Kitasatosporales</taxon>
        <taxon>Streptomycetaceae</taxon>
        <taxon>Streptomyces</taxon>
    </lineage>
</organism>
<reference evidence="2 3" key="1">
    <citation type="submission" date="2019-06" db="EMBL/GenBank/DDBJ databases">
        <title>Sequencing the genomes of 1000 actinobacteria strains.</title>
        <authorList>
            <person name="Klenk H.-P."/>
        </authorList>
    </citation>
    <scope>NUCLEOTIDE SEQUENCE [LARGE SCALE GENOMIC DNA]</scope>
    <source>
        <strain evidence="2 3">DSM 41929</strain>
    </source>
</reference>
<dbReference type="AlphaFoldDB" id="A0A542UIT4"/>
<protein>
    <submittedName>
        <fullName evidence="2">Uncharacterized protein</fullName>
    </submittedName>
</protein>
<feature type="region of interest" description="Disordered" evidence="1">
    <location>
        <begin position="174"/>
        <end position="199"/>
    </location>
</feature>
<comment type="caution">
    <text evidence="2">The sequence shown here is derived from an EMBL/GenBank/DDBJ whole genome shotgun (WGS) entry which is preliminary data.</text>
</comment>
<accession>A0A542UIT4</accession>
<keyword evidence="3" id="KW-1185">Reference proteome</keyword>
<dbReference type="OrthoDB" id="4129703at2"/>
<evidence type="ECO:0000313" key="3">
    <source>
        <dbReference type="Proteomes" id="UP000318103"/>
    </source>
</evidence>
<gene>
    <name evidence="2" type="ORF">FB563_4029</name>
</gene>
<feature type="compositionally biased region" description="Low complexity" evidence="1">
    <location>
        <begin position="175"/>
        <end position="185"/>
    </location>
</feature>
<dbReference type="RefSeq" id="WP_055710557.1">
    <property type="nucleotide sequence ID" value="NZ_JBPJFI010000001.1"/>
</dbReference>
<dbReference type="Proteomes" id="UP000318103">
    <property type="component" value="Unassembled WGS sequence"/>
</dbReference>
<evidence type="ECO:0000256" key="1">
    <source>
        <dbReference type="SAM" id="MobiDB-lite"/>
    </source>
</evidence>
<dbReference type="EMBL" id="VFNX01000001">
    <property type="protein sequence ID" value="TQK98979.1"/>
    <property type="molecule type" value="Genomic_DNA"/>
</dbReference>
<sequence>MAFTDHHAVFVGSTDDGHTFVVVNQPIRSAHRILTTSGFTAREHQGRTLYLLPPSTSREEAHNRTGEALHQLLAHTMDFVDLSWTTRYHESGPAPKPTVHFDLSDGHITATAHTQDARGVLEQHGFTPTAAGYTLPYELGERESVGIVARAETHLWSLGLPSEIRLGLPTPEAITTTRGRTQATTPTPPPAPQRHRHTL</sequence>
<evidence type="ECO:0000313" key="2">
    <source>
        <dbReference type="EMBL" id="TQK98979.1"/>
    </source>
</evidence>
<proteinExistence type="predicted"/>